<comment type="caution">
    <text evidence="1">The sequence shown here is derived from an EMBL/GenBank/DDBJ whole genome shotgun (WGS) entry which is preliminary data.</text>
</comment>
<sequence length="83" mass="9520">MDMLAKLYIDEVVSRHGVPLSIVSDLDSRFTSKFWDGFQKELAGEKQFDGPDIVQETTDKVKGIRERLKAAQDQQNSYADKKR</sequence>
<organism evidence="1 2">
    <name type="scientific">Arctium lappa</name>
    <name type="common">Greater burdock</name>
    <name type="synonym">Lappa major</name>
    <dbReference type="NCBI Taxonomy" id="4217"/>
    <lineage>
        <taxon>Eukaryota</taxon>
        <taxon>Viridiplantae</taxon>
        <taxon>Streptophyta</taxon>
        <taxon>Embryophyta</taxon>
        <taxon>Tracheophyta</taxon>
        <taxon>Spermatophyta</taxon>
        <taxon>Magnoliopsida</taxon>
        <taxon>eudicotyledons</taxon>
        <taxon>Gunneridae</taxon>
        <taxon>Pentapetalae</taxon>
        <taxon>asterids</taxon>
        <taxon>campanulids</taxon>
        <taxon>Asterales</taxon>
        <taxon>Asteraceae</taxon>
        <taxon>Carduoideae</taxon>
        <taxon>Cardueae</taxon>
        <taxon>Arctiinae</taxon>
        <taxon>Arctium</taxon>
    </lineage>
</organism>
<reference evidence="2" key="1">
    <citation type="journal article" date="2022" name="Mol. Ecol. Resour.">
        <title>The genomes of chicory, endive, great burdock and yacon provide insights into Asteraceae palaeo-polyploidization history and plant inulin production.</title>
        <authorList>
            <person name="Fan W."/>
            <person name="Wang S."/>
            <person name="Wang H."/>
            <person name="Wang A."/>
            <person name="Jiang F."/>
            <person name="Liu H."/>
            <person name="Zhao H."/>
            <person name="Xu D."/>
            <person name="Zhang Y."/>
        </authorList>
    </citation>
    <scope>NUCLEOTIDE SEQUENCE [LARGE SCALE GENOMIC DNA]</scope>
    <source>
        <strain evidence="2">cv. Niubang</strain>
    </source>
</reference>
<keyword evidence="2" id="KW-1185">Reference proteome</keyword>
<evidence type="ECO:0000313" key="2">
    <source>
        <dbReference type="Proteomes" id="UP001055879"/>
    </source>
</evidence>
<protein>
    <submittedName>
        <fullName evidence="1">Uncharacterized protein</fullName>
    </submittedName>
</protein>
<dbReference type="Proteomes" id="UP001055879">
    <property type="component" value="Linkage Group LG03"/>
</dbReference>
<reference evidence="1 2" key="2">
    <citation type="journal article" date="2022" name="Mol. Ecol. Resour.">
        <title>The genomes of chicory, endive, great burdock and yacon provide insights into Asteraceae paleo-polyploidization history and plant inulin production.</title>
        <authorList>
            <person name="Fan W."/>
            <person name="Wang S."/>
            <person name="Wang H."/>
            <person name="Wang A."/>
            <person name="Jiang F."/>
            <person name="Liu H."/>
            <person name="Zhao H."/>
            <person name="Xu D."/>
            <person name="Zhang Y."/>
        </authorList>
    </citation>
    <scope>NUCLEOTIDE SEQUENCE [LARGE SCALE GENOMIC DNA]</scope>
    <source>
        <strain evidence="2">cv. Niubang</strain>
    </source>
</reference>
<accession>A0ACB9DJZ7</accession>
<gene>
    <name evidence="1" type="ORF">L6452_09266</name>
</gene>
<proteinExistence type="predicted"/>
<name>A0ACB9DJZ7_ARCLA</name>
<dbReference type="EMBL" id="CM042049">
    <property type="protein sequence ID" value="KAI3746825.1"/>
    <property type="molecule type" value="Genomic_DNA"/>
</dbReference>
<evidence type="ECO:0000313" key="1">
    <source>
        <dbReference type="EMBL" id="KAI3746825.1"/>
    </source>
</evidence>